<organism evidence="11 12">
    <name type="scientific">Tetrahymena thermophila (strain SB210)</name>
    <dbReference type="NCBI Taxonomy" id="312017"/>
    <lineage>
        <taxon>Eukaryota</taxon>
        <taxon>Sar</taxon>
        <taxon>Alveolata</taxon>
        <taxon>Ciliophora</taxon>
        <taxon>Intramacronucleata</taxon>
        <taxon>Oligohymenophorea</taxon>
        <taxon>Hymenostomatida</taxon>
        <taxon>Tetrahymenina</taxon>
        <taxon>Tetrahymenidae</taxon>
        <taxon>Tetrahymena</taxon>
    </lineage>
</organism>
<feature type="binding site" evidence="8">
    <location>
        <position position="363"/>
    </location>
    <ligand>
        <name>3',5'-cyclic AMP</name>
        <dbReference type="ChEBI" id="CHEBI:58165"/>
        <label>2</label>
    </ligand>
</feature>
<dbReference type="PANTHER" id="PTHR11635:SF152">
    <property type="entry name" value="CAMP-DEPENDENT PROTEIN KINASE TYPE I REGULATORY SUBUNIT-RELATED"/>
    <property type="match status" value="1"/>
</dbReference>
<gene>
    <name evidence="11" type="ORF">TTHERM_00623090</name>
</gene>
<dbReference type="OMA" id="WAMDRAS"/>
<dbReference type="PRINTS" id="PR00103">
    <property type="entry name" value="CAMPKINASE"/>
</dbReference>
<dbReference type="RefSeq" id="XP_001022534.2">
    <property type="nucleotide sequence ID" value="XM_001022534.3"/>
</dbReference>
<feature type="binding site" evidence="8">
    <location>
        <position position="232"/>
    </location>
    <ligand>
        <name>3',5'-cyclic AMP</name>
        <dbReference type="ChEBI" id="CHEBI:58165"/>
        <label>1</label>
    </ligand>
</feature>
<evidence type="ECO:0000259" key="10">
    <source>
        <dbReference type="PROSITE" id="PS50042"/>
    </source>
</evidence>
<dbReference type="GO" id="GO:0005829">
    <property type="term" value="C:cytosol"/>
    <property type="evidence" value="ECO:0007669"/>
    <property type="project" value="TreeGrafter"/>
</dbReference>
<evidence type="ECO:0000256" key="1">
    <source>
        <dbReference type="ARBA" id="ARBA00005753"/>
    </source>
</evidence>
<dbReference type="CDD" id="cd00038">
    <property type="entry name" value="CAP_ED"/>
    <property type="match status" value="2"/>
</dbReference>
<reference evidence="12" key="1">
    <citation type="journal article" date="2006" name="PLoS Biol.">
        <title>Macronuclear genome sequence of the ciliate Tetrahymena thermophila, a model eukaryote.</title>
        <authorList>
            <person name="Eisen J.A."/>
            <person name="Coyne R.S."/>
            <person name="Wu M."/>
            <person name="Wu D."/>
            <person name="Thiagarajan M."/>
            <person name="Wortman J.R."/>
            <person name="Badger J.H."/>
            <person name="Ren Q."/>
            <person name="Amedeo P."/>
            <person name="Jones K.M."/>
            <person name="Tallon L.J."/>
            <person name="Delcher A.L."/>
            <person name="Salzberg S.L."/>
            <person name="Silva J.C."/>
            <person name="Haas B.J."/>
            <person name="Majoros W.H."/>
            <person name="Farzad M."/>
            <person name="Carlton J.M."/>
            <person name="Smith R.K. Jr."/>
            <person name="Garg J."/>
            <person name="Pearlman R.E."/>
            <person name="Karrer K.M."/>
            <person name="Sun L."/>
            <person name="Manning G."/>
            <person name="Elde N.C."/>
            <person name="Turkewitz A.P."/>
            <person name="Asai D.J."/>
            <person name="Wilkes D.E."/>
            <person name="Wang Y."/>
            <person name="Cai H."/>
            <person name="Collins K."/>
            <person name="Stewart B.A."/>
            <person name="Lee S.R."/>
            <person name="Wilamowska K."/>
            <person name="Weinberg Z."/>
            <person name="Ruzzo W.L."/>
            <person name="Wloga D."/>
            <person name="Gaertig J."/>
            <person name="Frankel J."/>
            <person name="Tsao C.-C."/>
            <person name="Gorovsky M.A."/>
            <person name="Keeling P.J."/>
            <person name="Waller R.F."/>
            <person name="Patron N.J."/>
            <person name="Cherry J.M."/>
            <person name="Stover N.A."/>
            <person name="Krieger C.J."/>
            <person name="del Toro C."/>
            <person name="Ryder H.F."/>
            <person name="Williamson S.C."/>
            <person name="Barbeau R.A."/>
            <person name="Hamilton E.P."/>
            <person name="Orias E."/>
        </authorList>
    </citation>
    <scope>NUCLEOTIDE SEQUENCE [LARGE SCALE GENOMIC DNA]</scope>
    <source>
        <strain evidence="12">SB210</strain>
    </source>
</reference>
<dbReference type="Pfam" id="PF00027">
    <property type="entry name" value="cNMP_binding"/>
    <property type="match status" value="2"/>
</dbReference>
<feature type="region of interest" description="Disordered" evidence="9">
    <location>
        <begin position="78"/>
        <end position="119"/>
    </location>
</feature>
<dbReference type="InterPro" id="IPR014710">
    <property type="entry name" value="RmlC-like_jellyroll"/>
</dbReference>
<evidence type="ECO:0000256" key="4">
    <source>
        <dbReference type="ARBA" id="ARBA00022566"/>
    </source>
</evidence>
<dbReference type="InterPro" id="IPR018490">
    <property type="entry name" value="cNMP-bd_dom_sf"/>
</dbReference>
<dbReference type="FunFam" id="2.60.120.10:FF:000006">
    <property type="entry name" value="cAMP-dependent protein kinase type I-alpha regulatory subunit"/>
    <property type="match status" value="1"/>
</dbReference>
<accession>Q240X5</accession>
<dbReference type="OrthoDB" id="417078at2759"/>
<feature type="binding site" evidence="8">
    <location>
        <position position="354"/>
    </location>
    <ligand>
        <name>3',5'-cyclic AMP</name>
        <dbReference type="ChEBI" id="CHEBI:58165"/>
        <label>2</label>
    </ligand>
</feature>
<dbReference type="GO" id="GO:0004862">
    <property type="term" value="F:cAMP-dependent protein kinase inhibitor activity"/>
    <property type="evidence" value="ECO:0007669"/>
    <property type="project" value="TreeGrafter"/>
</dbReference>
<protein>
    <recommendedName>
        <fullName evidence="2">cAMP-dependent protein kinase regulatory subunit</fullName>
    </recommendedName>
</protein>
<keyword evidence="7 8" id="KW-0114">cAMP</keyword>
<keyword evidence="6 8" id="KW-0547">Nucleotide-binding</keyword>
<evidence type="ECO:0000256" key="6">
    <source>
        <dbReference type="ARBA" id="ARBA00022741"/>
    </source>
</evidence>
<dbReference type="InterPro" id="IPR012198">
    <property type="entry name" value="cAMP_dep_PK_reg_su"/>
</dbReference>
<feature type="domain" description="Cyclic nucleotide-binding" evidence="10">
    <location>
        <begin position="285"/>
        <end position="404"/>
    </location>
</feature>
<evidence type="ECO:0000313" key="11">
    <source>
        <dbReference type="EMBL" id="EAS02289.2"/>
    </source>
</evidence>
<evidence type="ECO:0000256" key="8">
    <source>
        <dbReference type="PIRSR" id="PIRSR000548-1"/>
    </source>
</evidence>
<feature type="binding site" evidence="8">
    <location>
        <position position="241"/>
    </location>
    <ligand>
        <name>3',5'-cyclic AMP</name>
        <dbReference type="ChEBI" id="CHEBI:58165"/>
        <label>1</label>
    </ligand>
</feature>
<dbReference type="PANTHER" id="PTHR11635">
    <property type="entry name" value="CAMP-DEPENDENT PROTEIN KINASE REGULATORY CHAIN"/>
    <property type="match status" value="1"/>
</dbReference>
<dbReference type="PROSITE" id="PS00889">
    <property type="entry name" value="CNMP_BINDING_2"/>
    <property type="match status" value="2"/>
</dbReference>
<evidence type="ECO:0000256" key="9">
    <source>
        <dbReference type="SAM" id="MobiDB-lite"/>
    </source>
</evidence>
<sequence>MSKENQMRDYLARINPVIERLIIDLLVDMPENYVQYSVNWFQEKGSRLAQGEDIPSSSNLKTNIQVGESQQDFDFLPAKIPDNYEHPNLDSEEDDEDEDHDSVEHHIIQQQQKNKGKGMRASVSAEAYGSFNKKGSYVPKVVHKEEEQKKRIEHRLMQAFMFQALDEKEREIVVNAMTEVKFSPGDWIIKQGEDGDNLYVVDQGELDCYKKFSKDAEDTYLKTYMPGEAFGELALLYNAPRAASIKAKTDSILFSLDRECFNNIVKESAIKRRERFEQTLQKVELLDSMDPYERVHLADGIRDIKHKAGEYVIREGEEGKYFYMIEEGQLKATKTENGHEVQVYEYKEGDYFGELALVKNIPRQANVIATTDVKLMYLDHDTFKRLLGPIEGILKRNETRYAKYNPENIVNLTQ</sequence>
<dbReference type="InterPro" id="IPR018488">
    <property type="entry name" value="cNMP-bd_CS"/>
</dbReference>
<dbReference type="FunFam" id="2.60.120.10:FF:000039">
    <property type="entry name" value="cAMP-dependent protein kinase regulatory subunit"/>
    <property type="match status" value="1"/>
</dbReference>
<keyword evidence="3" id="KW-0597">Phosphoprotein</keyword>
<evidence type="ECO:0000256" key="5">
    <source>
        <dbReference type="ARBA" id="ARBA00022737"/>
    </source>
</evidence>
<dbReference type="PIRSF" id="PIRSF000548">
    <property type="entry name" value="PK_regulatory"/>
    <property type="match status" value="1"/>
</dbReference>
<evidence type="ECO:0000256" key="3">
    <source>
        <dbReference type="ARBA" id="ARBA00022553"/>
    </source>
</evidence>
<feature type="domain" description="Cyclic nucleotide-binding" evidence="10">
    <location>
        <begin position="161"/>
        <end position="282"/>
    </location>
</feature>
<evidence type="ECO:0000313" key="12">
    <source>
        <dbReference type="Proteomes" id="UP000009168"/>
    </source>
</evidence>
<feature type="compositionally biased region" description="Acidic residues" evidence="9">
    <location>
        <begin position="90"/>
        <end position="101"/>
    </location>
</feature>
<dbReference type="AlphaFoldDB" id="Q240X5"/>
<evidence type="ECO:0000256" key="7">
    <source>
        <dbReference type="ARBA" id="ARBA00023149"/>
    </source>
</evidence>
<dbReference type="PROSITE" id="PS00888">
    <property type="entry name" value="CNMP_BINDING_1"/>
    <property type="match status" value="2"/>
</dbReference>
<proteinExistence type="inferred from homology"/>
<dbReference type="InParanoid" id="Q240X5"/>
<dbReference type="PROSITE" id="PS50042">
    <property type="entry name" value="CNMP_BINDING_3"/>
    <property type="match status" value="2"/>
</dbReference>
<dbReference type="HOGENOM" id="CLU_018310_1_1_1"/>
<dbReference type="STRING" id="312017.Q240X5"/>
<keyword evidence="5" id="KW-0677">Repeat</keyword>
<dbReference type="SMART" id="SM00100">
    <property type="entry name" value="cNMP"/>
    <property type="match status" value="2"/>
</dbReference>
<dbReference type="InterPro" id="IPR000595">
    <property type="entry name" value="cNMP-bd_dom"/>
</dbReference>
<dbReference type="InterPro" id="IPR050503">
    <property type="entry name" value="cAMP-dep_PK_reg_su-like"/>
</dbReference>
<name>Q240X5_TETTS</name>
<dbReference type="FunCoup" id="Q240X5">
    <property type="interactions" value="49"/>
</dbReference>
<dbReference type="SUPFAM" id="SSF51206">
    <property type="entry name" value="cAMP-binding domain-like"/>
    <property type="match status" value="2"/>
</dbReference>
<comment type="similarity">
    <text evidence="1">Belongs to the cAMP-dependent kinase regulatory chain family.</text>
</comment>
<dbReference type="EMBL" id="GG662540">
    <property type="protein sequence ID" value="EAS02289.2"/>
    <property type="molecule type" value="Genomic_DNA"/>
</dbReference>
<dbReference type="Gene3D" id="2.60.120.10">
    <property type="entry name" value="Jelly Rolls"/>
    <property type="match status" value="2"/>
</dbReference>
<keyword evidence="12" id="KW-1185">Reference proteome</keyword>
<dbReference type="GeneID" id="7822932"/>
<keyword evidence="4 8" id="KW-0116">cAMP-binding</keyword>
<dbReference type="GO" id="GO:0033554">
    <property type="term" value="P:cellular response to stress"/>
    <property type="evidence" value="ECO:0007669"/>
    <property type="project" value="UniProtKB-ARBA"/>
</dbReference>
<dbReference type="KEGG" id="tet:TTHERM_00623090"/>
<dbReference type="Proteomes" id="UP000009168">
    <property type="component" value="Unassembled WGS sequence"/>
</dbReference>
<evidence type="ECO:0000256" key="2">
    <source>
        <dbReference type="ARBA" id="ARBA00020355"/>
    </source>
</evidence>
<dbReference type="eggNOG" id="KOG1113">
    <property type="taxonomic scope" value="Eukaryota"/>
</dbReference>
<dbReference type="GO" id="GO:0030552">
    <property type="term" value="F:cAMP binding"/>
    <property type="evidence" value="ECO:0007669"/>
    <property type="project" value="UniProtKB-KW"/>
</dbReference>
<dbReference type="GO" id="GO:0005952">
    <property type="term" value="C:cAMP-dependent protein kinase complex"/>
    <property type="evidence" value="ECO:0007669"/>
    <property type="project" value="InterPro"/>
</dbReference>
<dbReference type="GO" id="GO:0034236">
    <property type="term" value="F:protein kinase A catalytic subunit binding"/>
    <property type="evidence" value="ECO:0007669"/>
    <property type="project" value="TreeGrafter"/>
</dbReference>